<evidence type="ECO:0000313" key="5">
    <source>
        <dbReference type="EMBL" id="BBY42330.1"/>
    </source>
</evidence>
<keyword evidence="6" id="KW-1185">Reference proteome</keyword>
<dbReference type="KEGG" id="mcee:MCEL_06250"/>
<dbReference type="PROSITE" id="PS51257">
    <property type="entry name" value="PROKAR_LIPOPROTEIN"/>
    <property type="match status" value="1"/>
</dbReference>
<organism evidence="5 6">
    <name type="scientific">Mycolicibacterium celeriflavum</name>
    <name type="common">Mycobacterium celeriflavum</name>
    <dbReference type="NCBI Taxonomy" id="1249101"/>
    <lineage>
        <taxon>Bacteria</taxon>
        <taxon>Bacillati</taxon>
        <taxon>Actinomycetota</taxon>
        <taxon>Actinomycetes</taxon>
        <taxon>Mycobacteriales</taxon>
        <taxon>Mycobacteriaceae</taxon>
        <taxon>Mycolicibacterium</taxon>
    </lineage>
</organism>
<gene>
    <name evidence="5" type="ORF">MCEL_06250</name>
</gene>
<protein>
    <submittedName>
        <fullName evidence="5">Mammalian cell entry protein</fullName>
    </submittedName>
</protein>
<dbReference type="GO" id="GO:0005576">
    <property type="term" value="C:extracellular region"/>
    <property type="evidence" value="ECO:0007669"/>
    <property type="project" value="TreeGrafter"/>
</dbReference>
<dbReference type="InterPro" id="IPR024516">
    <property type="entry name" value="Mce_C"/>
</dbReference>
<sequence>MTAPKALRRLVLFAASVALTVTGCSFDGLNSLALPGTVGRGQDAVVYHATLANVGTLEPNSPVMIGDVVVGSVSGMRVRNFTADVEISVRPDVVIPANAVATVGQTSLLGSMHLALNPPPGQAPTGRLEKGSTLGLNQSSTYPSTEQTLSSLSVVVNGGGLGQVGDIVREFNAALNGRESQIRDLLMRLNDFVGMLDTQRDDINASITAMHRMSATFADHRDAISAALQRIPPALDVLVAERPRITEALEKLGRFSDTASGLINDSQADIVRNLENLEPTLRALADVGPDLGTVLSYAPTFPYTQSFIDRAIRGDYMNQFIVFDFTIPRLKRGLFLGTRWGQEGAPMVPAPGDPWYLTYTLDPLNAPITPAPTEVADIPQLVDAPPHEQDSGVTDHASGGAPEPVPDPNMQPARPLPGPAPAEGGN</sequence>
<accession>A0A7I7RDA9</accession>
<dbReference type="AlphaFoldDB" id="A0A7I7RDA9"/>
<feature type="chain" id="PRO_5039218306" evidence="2">
    <location>
        <begin position="21"/>
        <end position="426"/>
    </location>
</feature>
<dbReference type="PANTHER" id="PTHR33371:SF15">
    <property type="entry name" value="LIPOPROTEIN LPRN"/>
    <property type="match status" value="1"/>
</dbReference>
<dbReference type="InterPro" id="IPR052336">
    <property type="entry name" value="MlaD_Phospholipid_Transporter"/>
</dbReference>
<evidence type="ECO:0000256" key="2">
    <source>
        <dbReference type="SAM" id="SignalP"/>
    </source>
</evidence>
<feature type="compositionally biased region" description="Pro residues" evidence="1">
    <location>
        <begin position="403"/>
        <end position="420"/>
    </location>
</feature>
<reference evidence="5 6" key="1">
    <citation type="journal article" date="2019" name="Emerg. Microbes Infect.">
        <title>Comprehensive subspecies identification of 175 nontuberculous mycobacteria species based on 7547 genomic profiles.</title>
        <authorList>
            <person name="Matsumoto Y."/>
            <person name="Kinjo T."/>
            <person name="Motooka D."/>
            <person name="Nabeya D."/>
            <person name="Jung N."/>
            <person name="Uechi K."/>
            <person name="Horii T."/>
            <person name="Iida T."/>
            <person name="Fujita J."/>
            <person name="Nakamura S."/>
        </authorList>
    </citation>
    <scope>NUCLEOTIDE SEQUENCE [LARGE SCALE GENOMIC DNA]</scope>
    <source>
        <strain evidence="5 6">JCM 18439</strain>
    </source>
</reference>
<feature type="domain" description="Mammalian cell entry C-terminal" evidence="4">
    <location>
        <begin position="171"/>
        <end position="297"/>
    </location>
</feature>
<dbReference type="NCBIfam" id="TIGR00996">
    <property type="entry name" value="Mtu_fam_mce"/>
    <property type="match status" value="1"/>
</dbReference>
<feature type="region of interest" description="Disordered" evidence="1">
    <location>
        <begin position="378"/>
        <end position="426"/>
    </location>
</feature>
<dbReference type="InterPro" id="IPR003399">
    <property type="entry name" value="Mce/MlaD"/>
</dbReference>
<dbReference type="Pfam" id="PF11887">
    <property type="entry name" value="Mce4_CUP1"/>
    <property type="match status" value="1"/>
</dbReference>
<proteinExistence type="predicted"/>
<feature type="domain" description="Mce/MlaD" evidence="3">
    <location>
        <begin position="45"/>
        <end position="119"/>
    </location>
</feature>
<name>A0A7I7RDA9_MYCCF</name>
<dbReference type="Pfam" id="PF02470">
    <property type="entry name" value="MlaD"/>
    <property type="match status" value="1"/>
</dbReference>
<dbReference type="EMBL" id="AP022591">
    <property type="protein sequence ID" value="BBY42330.1"/>
    <property type="molecule type" value="Genomic_DNA"/>
</dbReference>
<dbReference type="RefSeq" id="WP_082949213.1">
    <property type="nucleotide sequence ID" value="NZ_AP022591.1"/>
</dbReference>
<dbReference type="Proteomes" id="UP000466431">
    <property type="component" value="Chromosome"/>
</dbReference>
<evidence type="ECO:0000259" key="3">
    <source>
        <dbReference type="Pfam" id="PF02470"/>
    </source>
</evidence>
<dbReference type="PANTHER" id="PTHR33371">
    <property type="entry name" value="INTERMEMBRANE PHOSPHOLIPID TRANSPORT SYSTEM BINDING PROTEIN MLAD-RELATED"/>
    <property type="match status" value="1"/>
</dbReference>
<evidence type="ECO:0000313" key="6">
    <source>
        <dbReference type="Proteomes" id="UP000466431"/>
    </source>
</evidence>
<dbReference type="OrthoDB" id="9774928at2"/>
<dbReference type="InterPro" id="IPR005693">
    <property type="entry name" value="Mce"/>
</dbReference>
<evidence type="ECO:0000256" key="1">
    <source>
        <dbReference type="SAM" id="MobiDB-lite"/>
    </source>
</evidence>
<feature type="signal peptide" evidence="2">
    <location>
        <begin position="1"/>
        <end position="20"/>
    </location>
</feature>
<keyword evidence="2" id="KW-0732">Signal</keyword>
<evidence type="ECO:0000259" key="4">
    <source>
        <dbReference type="Pfam" id="PF11887"/>
    </source>
</evidence>